<dbReference type="InterPro" id="IPR025665">
    <property type="entry name" value="Beta-barrel_OMP_2"/>
</dbReference>
<dbReference type="AlphaFoldDB" id="A0A2S7IFE7"/>
<proteinExistence type="predicted"/>
<reference evidence="3" key="1">
    <citation type="submission" date="2018-02" db="EMBL/GenBank/DDBJ databases">
        <title>Genome sequencing of Solimonas sp. HR-BB.</title>
        <authorList>
            <person name="Lee Y."/>
            <person name="Jeon C.O."/>
        </authorList>
    </citation>
    <scope>NUCLEOTIDE SEQUENCE [LARGE SCALE GENOMIC DNA]</scope>
    <source>
        <strain evidence="3">HR-U</strain>
    </source>
</reference>
<dbReference type="RefSeq" id="WP_104715915.1">
    <property type="nucleotide sequence ID" value="NZ_PTRA01000008.1"/>
</dbReference>
<accession>A0A2S7IFE7</accession>
<keyword evidence="3" id="KW-1185">Reference proteome</keyword>
<dbReference type="OrthoDB" id="926116at2"/>
<organism evidence="2 3">
    <name type="scientific">Siphonobacter curvatus</name>
    <dbReference type="NCBI Taxonomy" id="2094562"/>
    <lineage>
        <taxon>Bacteria</taxon>
        <taxon>Pseudomonadati</taxon>
        <taxon>Bacteroidota</taxon>
        <taxon>Cytophagia</taxon>
        <taxon>Cytophagales</taxon>
        <taxon>Cytophagaceae</taxon>
        <taxon>Siphonobacter</taxon>
    </lineage>
</organism>
<evidence type="ECO:0000313" key="2">
    <source>
        <dbReference type="EMBL" id="PQA53750.1"/>
    </source>
</evidence>
<dbReference type="Pfam" id="PF13568">
    <property type="entry name" value="OMP_b-brl_2"/>
    <property type="match status" value="1"/>
</dbReference>
<dbReference type="Proteomes" id="UP000239590">
    <property type="component" value="Unassembled WGS sequence"/>
</dbReference>
<sequence>MKHLVWLVLLTTGFAQGQTNQLYLRGGLSRSHFTGESASSKTQLWTSNEMINPGSWPPKTTYATNFLGRRFQSGFMGGLGWRHRLSTHWAFRTELNYEQAGGRIDPLRNTPMKQIAYGPPIRFLRDLISLPLVAEYSQSLSPRWRLYGFAGLQIAYQLKALEKGRIDEPWRSSLPTFYEYTYNRNETYRQTDFGGLLGLGTQGEWFGQQVGLEIRYQTGLLNVVSPTMTGKQRGRMEFFQASVLYYLPL</sequence>
<gene>
    <name evidence="2" type="ORF">C5O19_24045</name>
</gene>
<protein>
    <recommendedName>
        <fullName evidence="1">Outer membrane protein beta-barrel domain-containing protein</fullName>
    </recommendedName>
</protein>
<name>A0A2S7IFE7_9BACT</name>
<dbReference type="EMBL" id="PTRA01000008">
    <property type="protein sequence ID" value="PQA53750.1"/>
    <property type="molecule type" value="Genomic_DNA"/>
</dbReference>
<evidence type="ECO:0000259" key="1">
    <source>
        <dbReference type="Pfam" id="PF13568"/>
    </source>
</evidence>
<comment type="caution">
    <text evidence="2">The sequence shown here is derived from an EMBL/GenBank/DDBJ whole genome shotgun (WGS) entry which is preliminary data.</text>
</comment>
<feature type="domain" description="Outer membrane protein beta-barrel" evidence="1">
    <location>
        <begin position="22"/>
        <end position="223"/>
    </location>
</feature>
<evidence type="ECO:0000313" key="3">
    <source>
        <dbReference type="Proteomes" id="UP000239590"/>
    </source>
</evidence>